<feature type="compositionally biased region" description="Basic and acidic residues" evidence="1">
    <location>
        <begin position="1"/>
        <end position="12"/>
    </location>
</feature>
<dbReference type="OrthoDB" id="3558517at2759"/>
<evidence type="ECO:0008006" key="4">
    <source>
        <dbReference type="Google" id="ProtNLM"/>
    </source>
</evidence>
<accession>A0A8H8RMY3</accession>
<organism evidence="2 3">
    <name type="scientific">Lachnellula occidentalis</name>
    <dbReference type="NCBI Taxonomy" id="215460"/>
    <lineage>
        <taxon>Eukaryota</taxon>
        <taxon>Fungi</taxon>
        <taxon>Dikarya</taxon>
        <taxon>Ascomycota</taxon>
        <taxon>Pezizomycotina</taxon>
        <taxon>Leotiomycetes</taxon>
        <taxon>Helotiales</taxon>
        <taxon>Lachnaceae</taxon>
        <taxon>Lachnellula</taxon>
    </lineage>
</organism>
<comment type="caution">
    <text evidence="2">The sequence shown here is derived from an EMBL/GenBank/DDBJ whole genome shotgun (WGS) entry which is preliminary data.</text>
</comment>
<keyword evidence="3" id="KW-1185">Reference proteome</keyword>
<feature type="region of interest" description="Disordered" evidence="1">
    <location>
        <begin position="1"/>
        <end position="79"/>
    </location>
</feature>
<feature type="compositionally biased region" description="Polar residues" evidence="1">
    <location>
        <begin position="66"/>
        <end position="79"/>
    </location>
</feature>
<evidence type="ECO:0000313" key="3">
    <source>
        <dbReference type="Proteomes" id="UP000443090"/>
    </source>
</evidence>
<protein>
    <recommendedName>
        <fullName evidence="4">SMP domain-containing protein</fullName>
    </recommendedName>
</protein>
<evidence type="ECO:0000313" key="2">
    <source>
        <dbReference type="EMBL" id="TVY37947.1"/>
    </source>
</evidence>
<proteinExistence type="predicted"/>
<name>A0A8H8RMY3_9HELO</name>
<dbReference type="AlphaFoldDB" id="A0A8H8RMY3"/>
<dbReference type="EMBL" id="QGMI01000655">
    <property type="protein sequence ID" value="TVY37947.1"/>
    <property type="molecule type" value="Genomic_DNA"/>
</dbReference>
<sequence>MPNNHEMTKEVSQRVQSTQASIPPPQAKNGGNMSGNGFASRAQSTGDKHANSNNSAGSARVGGSGFNTSAGNAGNQARK</sequence>
<feature type="compositionally biased region" description="Polar residues" evidence="1">
    <location>
        <begin position="29"/>
        <end position="57"/>
    </location>
</feature>
<dbReference type="Proteomes" id="UP000443090">
    <property type="component" value="Unassembled WGS sequence"/>
</dbReference>
<evidence type="ECO:0000256" key="1">
    <source>
        <dbReference type="SAM" id="MobiDB-lite"/>
    </source>
</evidence>
<gene>
    <name evidence="2" type="ORF">LOCC1_G007291</name>
</gene>
<reference evidence="2 3" key="1">
    <citation type="submission" date="2018-05" db="EMBL/GenBank/DDBJ databases">
        <title>Genome sequencing and assembly of the regulated plant pathogen Lachnellula willkommii and related sister species for the development of diagnostic species identification markers.</title>
        <authorList>
            <person name="Giroux E."/>
            <person name="Bilodeau G."/>
        </authorList>
    </citation>
    <scope>NUCLEOTIDE SEQUENCE [LARGE SCALE GENOMIC DNA]</scope>
    <source>
        <strain evidence="2 3">CBS 160.35</strain>
    </source>
</reference>